<dbReference type="NCBIfam" id="TIGR03054">
    <property type="entry name" value="photo_alph_chp1"/>
    <property type="match status" value="1"/>
</dbReference>
<reference evidence="3" key="1">
    <citation type="submission" date="2017-08" db="EMBL/GenBank/DDBJ databases">
        <authorList>
            <person name="Varghese N."/>
            <person name="Submissions S."/>
        </authorList>
    </citation>
    <scope>NUCLEOTIDE SEQUENCE [LARGE SCALE GENOMIC DNA]</scope>
    <source>
        <strain evidence="3">JA234</strain>
    </source>
</reference>
<evidence type="ECO:0000256" key="1">
    <source>
        <dbReference type="SAM" id="Phobius"/>
    </source>
</evidence>
<sequence length="153" mass="16574">MTNPNAPRRKPEPEKELIPPFMVKGMFALALGSLAIASYAVLTGREPTGQPQAAPVVAERPLILEGLGKQAVEVRSPEGDILFQAEDGGFVAVIKIGLARARTVHRVDGNPPVRLVKYENGRLSLQDDATGWSTELQAFGEDNKAIFDRLLSE</sequence>
<keyword evidence="1" id="KW-0812">Transmembrane</keyword>
<name>A0A285CWT2_9RHOB</name>
<dbReference type="Proteomes" id="UP000219467">
    <property type="component" value="Unassembled WGS sequence"/>
</dbReference>
<dbReference type="RefSeq" id="WP_097030959.1">
    <property type="nucleotide sequence ID" value="NZ_OAOQ01000011.1"/>
</dbReference>
<organism evidence="2 3">
    <name type="scientific">Cereibacter ovatus</name>
    <dbReference type="NCBI Taxonomy" id="439529"/>
    <lineage>
        <taxon>Bacteria</taxon>
        <taxon>Pseudomonadati</taxon>
        <taxon>Pseudomonadota</taxon>
        <taxon>Alphaproteobacteria</taxon>
        <taxon>Rhodobacterales</taxon>
        <taxon>Paracoccaceae</taxon>
        <taxon>Cereibacter</taxon>
    </lineage>
</organism>
<protein>
    <submittedName>
        <fullName evidence="2">Putative photosynthetic complex assembly protein</fullName>
    </submittedName>
</protein>
<evidence type="ECO:0000313" key="2">
    <source>
        <dbReference type="EMBL" id="SNX72012.1"/>
    </source>
</evidence>
<gene>
    <name evidence="2" type="ORF">SAMN05878503_11179</name>
</gene>
<proteinExistence type="predicted"/>
<dbReference type="InterPro" id="IPR017495">
    <property type="entry name" value="PuhC"/>
</dbReference>
<dbReference type="AlphaFoldDB" id="A0A285CWT2"/>
<dbReference type="OrthoDB" id="7848123at2"/>
<keyword evidence="1" id="KW-0472">Membrane</keyword>
<accession>A0A285CWT2</accession>
<feature type="transmembrane region" description="Helical" evidence="1">
    <location>
        <begin position="21"/>
        <end position="42"/>
    </location>
</feature>
<dbReference type="EMBL" id="OAOQ01000011">
    <property type="protein sequence ID" value="SNX72012.1"/>
    <property type="molecule type" value="Genomic_DNA"/>
</dbReference>
<evidence type="ECO:0000313" key="3">
    <source>
        <dbReference type="Proteomes" id="UP000219467"/>
    </source>
</evidence>
<keyword evidence="3" id="KW-1185">Reference proteome</keyword>
<keyword evidence="1" id="KW-1133">Transmembrane helix</keyword>